<evidence type="ECO:0000256" key="2">
    <source>
        <dbReference type="ARBA" id="ARBA00022714"/>
    </source>
</evidence>
<reference evidence="8" key="1">
    <citation type="submission" date="2020-05" db="EMBL/GenBank/DDBJ databases">
        <authorList>
            <person name="Chiriac C."/>
            <person name="Salcher M."/>
            <person name="Ghai R."/>
            <person name="Kavagutti S V."/>
        </authorList>
    </citation>
    <scope>NUCLEOTIDE SEQUENCE</scope>
</reference>
<dbReference type="PANTHER" id="PTHR43756">
    <property type="entry name" value="CHOLINE MONOOXYGENASE, CHLOROPLASTIC"/>
    <property type="match status" value="1"/>
</dbReference>
<dbReference type="GO" id="GO:0051537">
    <property type="term" value="F:2 iron, 2 sulfur cluster binding"/>
    <property type="evidence" value="ECO:0007669"/>
    <property type="project" value="UniProtKB-KW"/>
</dbReference>
<dbReference type="Gene3D" id="2.102.10.10">
    <property type="entry name" value="Rieske [2Fe-2S] iron-sulphur domain"/>
    <property type="match status" value="1"/>
</dbReference>
<evidence type="ECO:0000256" key="4">
    <source>
        <dbReference type="ARBA" id="ARBA00023002"/>
    </source>
</evidence>
<dbReference type="InterPro" id="IPR017941">
    <property type="entry name" value="Rieske_2Fe-2S"/>
</dbReference>
<comment type="cofactor">
    <cofactor evidence="1">
        <name>Fe cation</name>
        <dbReference type="ChEBI" id="CHEBI:24875"/>
    </cofactor>
</comment>
<keyword evidence="6" id="KW-0411">Iron-sulfur</keyword>
<keyword evidence="2" id="KW-0001">2Fe-2S</keyword>
<evidence type="ECO:0000256" key="5">
    <source>
        <dbReference type="ARBA" id="ARBA00023004"/>
    </source>
</evidence>
<dbReference type="SUPFAM" id="SSF55961">
    <property type="entry name" value="Bet v1-like"/>
    <property type="match status" value="1"/>
</dbReference>
<dbReference type="Gene3D" id="3.90.380.10">
    <property type="entry name" value="Naphthalene 1,2-dioxygenase Alpha Subunit, Chain A, domain 1"/>
    <property type="match status" value="1"/>
</dbReference>
<evidence type="ECO:0000259" key="7">
    <source>
        <dbReference type="PROSITE" id="PS51296"/>
    </source>
</evidence>
<dbReference type="CDD" id="cd03469">
    <property type="entry name" value="Rieske_RO_Alpha_N"/>
    <property type="match status" value="1"/>
</dbReference>
<dbReference type="AlphaFoldDB" id="A0A6J6T7A7"/>
<evidence type="ECO:0000313" key="8">
    <source>
        <dbReference type="EMBL" id="CAB4742928.1"/>
    </source>
</evidence>
<dbReference type="EMBL" id="CAEZYZ010000050">
    <property type="protein sequence ID" value="CAB4742928.1"/>
    <property type="molecule type" value="Genomic_DNA"/>
</dbReference>
<evidence type="ECO:0000256" key="1">
    <source>
        <dbReference type="ARBA" id="ARBA00001962"/>
    </source>
</evidence>
<evidence type="ECO:0000256" key="3">
    <source>
        <dbReference type="ARBA" id="ARBA00022723"/>
    </source>
</evidence>
<name>A0A6J6T7A7_9ZZZZ</name>
<dbReference type="InterPro" id="IPR001663">
    <property type="entry name" value="Rng_hydr_dOase-A"/>
</dbReference>
<dbReference type="GO" id="GO:0016491">
    <property type="term" value="F:oxidoreductase activity"/>
    <property type="evidence" value="ECO:0007669"/>
    <property type="project" value="UniProtKB-KW"/>
</dbReference>
<dbReference type="InterPro" id="IPR036922">
    <property type="entry name" value="Rieske_2Fe-2S_sf"/>
</dbReference>
<dbReference type="SUPFAM" id="SSF50022">
    <property type="entry name" value="ISP domain"/>
    <property type="match status" value="1"/>
</dbReference>
<keyword evidence="3" id="KW-0479">Metal-binding</keyword>
<dbReference type="Pfam" id="PF00355">
    <property type="entry name" value="Rieske"/>
    <property type="match status" value="1"/>
</dbReference>
<dbReference type="PROSITE" id="PS51296">
    <property type="entry name" value="RIESKE"/>
    <property type="match status" value="1"/>
</dbReference>
<dbReference type="InterPro" id="IPR015879">
    <property type="entry name" value="Ring_hydroxy_dOase_asu_C_dom"/>
</dbReference>
<proteinExistence type="predicted"/>
<keyword evidence="4" id="KW-0560">Oxidoreductase</keyword>
<accession>A0A6J6T7A7</accession>
<organism evidence="8">
    <name type="scientific">freshwater metagenome</name>
    <dbReference type="NCBI Taxonomy" id="449393"/>
    <lineage>
        <taxon>unclassified sequences</taxon>
        <taxon>metagenomes</taxon>
        <taxon>ecological metagenomes</taxon>
    </lineage>
</organism>
<protein>
    <submittedName>
        <fullName evidence="8">Unannotated protein</fullName>
    </submittedName>
</protein>
<dbReference type="GO" id="GO:0005506">
    <property type="term" value="F:iron ion binding"/>
    <property type="evidence" value="ECO:0007669"/>
    <property type="project" value="InterPro"/>
</dbReference>
<feature type="domain" description="Rieske" evidence="7">
    <location>
        <begin position="78"/>
        <end position="186"/>
    </location>
</feature>
<dbReference type="PRINTS" id="PR00090">
    <property type="entry name" value="RNGDIOXGNASE"/>
</dbReference>
<evidence type="ECO:0000256" key="6">
    <source>
        <dbReference type="ARBA" id="ARBA00023014"/>
    </source>
</evidence>
<sequence length="419" mass="46930">MTELADAVQSEAVPAYLPSTVLDGAAREDALSMMRRLIAHTRNKTTDQAESTFEEPVDNYLDEELFAAEIELIFKRIPLPLALSCELPAKNSYKAIEVVGVPVVMTRDSKGEVHAMLNVCRHRGALICQEGTGTSRALTCPYHAWSYGMDGKLNGVYGEHTFGEFDKSSRGLITLPVVEKAGLIFVCLTPGLEIDIDSWLGDFTPVLESLKLDECHLFSSRMMPGPNWKVAIEGYLEGYHFASLHKDTVFKTNLSNTAIFDGFGPHERVSFALREIEQHLDDPEETWDPTANVGAINWIFPGFSIAGGWRQRMAIGFPLPGTKVTESMTEQRIVVRTPIPEDAQERHELEVMRDWFYDVTYGEDYITGYGVQKGVSVTGGKTQIFGRNEPGVQHAHRTINRLMQENHREGYPLPRVIEH</sequence>
<gene>
    <name evidence="8" type="ORF">UFOPK2810_00426</name>
</gene>
<keyword evidence="5" id="KW-0408">Iron</keyword>
<dbReference type="Pfam" id="PF00848">
    <property type="entry name" value="Ring_hydroxyl_A"/>
    <property type="match status" value="1"/>
</dbReference>
<dbReference type="PANTHER" id="PTHR43756:SF5">
    <property type="entry name" value="CHOLINE MONOOXYGENASE, CHLOROPLASTIC"/>
    <property type="match status" value="1"/>
</dbReference>